<comment type="similarity">
    <text evidence="2">Belongs to the binding-protein-dependent transport system permease family. FecCD subfamily.</text>
</comment>
<dbReference type="SUPFAM" id="SSF81345">
    <property type="entry name" value="ABC transporter involved in vitamin B12 uptake, BtuC"/>
    <property type="match status" value="1"/>
</dbReference>
<dbReference type="Pfam" id="PF01032">
    <property type="entry name" value="FecCD"/>
    <property type="match status" value="1"/>
</dbReference>
<comment type="function">
    <text evidence="10">Part of the binding-protein-dependent transport system for heme-iron. Responsible for the translocation of the substrate across the membrane.</text>
</comment>
<reference evidence="14 15" key="1">
    <citation type="journal article" date="2019" name="Environ. Microbiol.">
        <title>An active ?-lactamase is a part of an orchestrated cell wall stress resistance network of Bacillus subtilis and related rhizosphere species.</title>
        <authorList>
            <person name="Bucher T."/>
            <person name="Keren-Paz A."/>
            <person name="Hausser J."/>
            <person name="Olender T."/>
            <person name="Cytryn E."/>
            <person name="Kolodkin-Gal I."/>
        </authorList>
    </citation>
    <scope>NUCLEOTIDE SEQUENCE [LARGE SCALE GENOMIC DNA]</scope>
    <source>
        <strain evidence="14 15">I32</strain>
    </source>
</reference>
<proteinExistence type="inferred from homology"/>
<dbReference type="PANTHER" id="PTHR30472">
    <property type="entry name" value="FERRIC ENTEROBACTIN TRANSPORT SYSTEM PERMEASE PROTEIN"/>
    <property type="match status" value="1"/>
</dbReference>
<comment type="subcellular location">
    <subcellularLocation>
        <location evidence="1">Cell membrane</location>
        <topology evidence="1">Multi-pass membrane protein</topology>
    </subcellularLocation>
</comment>
<feature type="transmembrane region" description="Helical" evidence="13">
    <location>
        <begin position="55"/>
        <end position="75"/>
    </location>
</feature>
<evidence type="ECO:0000256" key="7">
    <source>
        <dbReference type="ARBA" id="ARBA00022989"/>
    </source>
</evidence>
<evidence type="ECO:0000313" key="14">
    <source>
        <dbReference type="EMBL" id="TKJ00356.1"/>
    </source>
</evidence>
<dbReference type="GO" id="GO:0005886">
    <property type="term" value="C:plasma membrane"/>
    <property type="evidence" value="ECO:0007669"/>
    <property type="project" value="UniProtKB-SubCell"/>
</dbReference>
<protein>
    <recommendedName>
        <fullName evidence="3">Probable heme-iron transport system permease protein IsdF</fullName>
    </recommendedName>
    <alternativeName>
        <fullName evidence="12">Iron-regulated surface determinant protein F</fullName>
    </alternativeName>
    <alternativeName>
        <fullName evidence="11">Staphylococcal iron-regulated protein G</fullName>
    </alternativeName>
</protein>
<evidence type="ECO:0000256" key="6">
    <source>
        <dbReference type="ARBA" id="ARBA00022692"/>
    </source>
</evidence>
<sequence>MNKKTWSFLIVTALLIVMTSLSAMKGSLEVGIVELVQGIFTGGNEDVEVIKDLRFPRIIIALFTGAALAVSGVLFQAVMKNPLADAGVIGI</sequence>
<dbReference type="PANTHER" id="PTHR30472:SF21">
    <property type="entry name" value="HEME-IRON TRANSPORT SYSTEM PERMEASE PROTEIN ISDF-RELATED"/>
    <property type="match status" value="1"/>
</dbReference>
<keyword evidence="7 13" id="KW-1133">Transmembrane helix</keyword>
<evidence type="ECO:0000256" key="5">
    <source>
        <dbReference type="ARBA" id="ARBA00022475"/>
    </source>
</evidence>
<evidence type="ECO:0000256" key="1">
    <source>
        <dbReference type="ARBA" id="ARBA00004651"/>
    </source>
</evidence>
<dbReference type="EMBL" id="SZOH01001606">
    <property type="protein sequence ID" value="TKJ00356.1"/>
    <property type="molecule type" value="Genomic_DNA"/>
</dbReference>
<gene>
    <name evidence="14" type="ORF">FC695_21830</name>
</gene>
<dbReference type="Proteomes" id="UP000308444">
    <property type="component" value="Unassembled WGS sequence"/>
</dbReference>
<dbReference type="AlphaFoldDB" id="A0A9X9F4U1"/>
<keyword evidence="6 13" id="KW-0812">Transmembrane</keyword>
<evidence type="ECO:0000313" key="15">
    <source>
        <dbReference type="Proteomes" id="UP000308444"/>
    </source>
</evidence>
<keyword evidence="5" id="KW-1003">Cell membrane</keyword>
<evidence type="ECO:0000256" key="11">
    <source>
        <dbReference type="ARBA" id="ARBA00031149"/>
    </source>
</evidence>
<dbReference type="InterPro" id="IPR037294">
    <property type="entry name" value="ABC_BtuC-like"/>
</dbReference>
<evidence type="ECO:0000256" key="9">
    <source>
        <dbReference type="ARBA" id="ARBA00023136"/>
    </source>
</evidence>
<evidence type="ECO:0000256" key="3">
    <source>
        <dbReference type="ARBA" id="ARBA00018524"/>
    </source>
</evidence>
<name>A0A9X9F4U1_BACCE</name>
<organism evidence="14 15">
    <name type="scientific">Bacillus cereus</name>
    <dbReference type="NCBI Taxonomy" id="1396"/>
    <lineage>
        <taxon>Bacteria</taxon>
        <taxon>Bacillati</taxon>
        <taxon>Bacillota</taxon>
        <taxon>Bacilli</taxon>
        <taxon>Bacillales</taxon>
        <taxon>Bacillaceae</taxon>
        <taxon>Bacillus</taxon>
        <taxon>Bacillus cereus group</taxon>
    </lineage>
</organism>
<dbReference type="GO" id="GO:0022857">
    <property type="term" value="F:transmembrane transporter activity"/>
    <property type="evidence" value="ECO:0007669"/>
    <property type="project" value="InterPro"/>
</dbReference>
<feature type="non-terminal residue" evidence="14">
    <location>
        <position position="91"/>
    </location>
</feature>
<evidence type="ECO:0000256" key="4">
    <source>
        <dbReference type="ARBA" id="ARBA00022448"/>
    </source>
</evidence>
<accession>A0A9X9F4U1</accession>
<evidence type="ECO:0000256" key="10">
    <source>
        <dbReference type="ARBA" id="ARBA00025320"/>
    </source>
</evidence>
<evidence type="ECO:0000256" key="8">
    <source>
        <dbReference type="ARBA" id="ARBA00023004"/>
    </source>
</evidence>
<evidence type="ECO:0000256" key="13">
    <source>
        <dbReference type="SAM" id="Phobius"/>
    </source>
</evidence>
<evidence type="ECO:0000256" key="2">
    <source>
        <dbReference type="ARBA" id="ARBA00007935"/>
    </source>
</evidence>
<keyword evidence="9 13" id="KW-0472">Membrane</keyword>
<evidence type="ECO:0000256" key="12">
    <source>
        <dbReference type="ARBA" id="ARBA00031465"/>
    </source>
</evidence>
<keyword evidence="8" id="KW-0408">Iron</keyword>
<dbReference type="InterPro" id="IPR000522">
    <property type="entry name" value="ABC_transptr_permease_BtuC"/>
</dbReference>
<comment type="caution">
    <text evidence="14">The sequence shown here is derived from an EMBL/GenBank/DDBJ whole genome shotgun (WGS) entry which is preliminary data.</text>
</comment>
<dbReference type="GO" id="GO:0033214">
    <property type="term" value="P:siderophore-iron import into cell"/>
    <property type="evidence" value="ECO:0007669"/>
    <property type="project" value="TreeGrafter"/>
</dbReference>
<keyword evidence="4" id="KW-0813">Transport</keyword>
<dbReference type="Gene3D" id="1.10.3470.10">
    <property type="entry name" value="ABC transporter involved in vitamin B12 uptake, BtuC"/>
    <property type="match status" value="1"/>
</dbReference>